<organism evidence="2 3">
    <name type="scientific">Lysinibacillus sphaericus OT4b.31</name>
    <dbReference type="NCBI Taxonomy" id="1285586"/>
    <lineage>
        <taxon>Bacteria</taxon>
        <taxon>Bacillati</taxon>
        <taxon>Bacillota</taxon>
        <taxon>Bacilli</taxon>
        <taxon>Bacillales</taxon>
        <taxon>Bacillaceae</taxon>
        <taxon>Lysinibacillus</taxon>
    </lineage>
</organism>
<dbReference type="RefSeq" id="WP_010857181.1">
    <property type="nucleotide sequence ID" value="NZ_KB933398.1"/>
</dbReference>
<comment type="caution">
    <text evidence="2">The sequence shown here is derived from an EMBL/GenBank/DDBJ whole genome shotgun (WGS) entry which is preliminary data.</text>
</comment>
<reference evidence="2 3" key="1">
    <citation type="submission" date="2013-04" db="EMBL/GenBank/DDBJ databases">
        <title>Draft genome of the heavy metal tolerant bacterium Lysinibacillus sphaericus strain OT4b.31.</title>
        <authorList>
            <person name="Pena-Montenegro T.D."/>
            <person name="Dussan J."/>
        </authorList>
    </citation>
    <scope>NUCLEOTIDE SEQUENCE [LARGE SCALE GENOMIC DNA]</scope>
    <source>
        <strain evidence="2 3">OT4b.31</strain>
    </source>
</reference>
<dbReference type="Pfam" id="PF24693">
    <property type="entry name" value="DUF7660"/>
    <property type="match status" value="1"/>
</dbReference>
<gene>
    <name evidence="2" type="ORF">H131_01055</name>
</gene>
<dbReference type="InterPro" id="IPR056077">
    <property type="entry name" value="DUF7660"/>
</dbReference>
<dbReference type="PATRIC" id="fig|1285586.5.peg.210"/>
<dbReference type="eggNOG" id="ENOG50339UH">
    <property type="taxonomic scope" value="Bacteria"/>
</dbReference>
<feature type="domain" description="DUF7660" evidence="1">
    <location>
        <begin position="12"/>
        <end position="84"/>
    </location>
</feature>
<evidence type="ECO:0000259" key="1">
    <source>
        <dbReference type="Pfam" id="PF24693"/>
    </source>
</evidence>
<dbReference type="HOGENOM" id="CLU_170093_1_0_9"/>
<sequence>MDWYEIIENVSNKQQFLDFVNLLSADFKKNRDEWENKSIDEFLLGIEGWVESMEGFFENSGLETPQNIDWNFLSMMLYVGKIYE</sequence>
<name>R7ZK79_LYSSH</name>
<proteinExistence type="predicted"/>
<dbReference type="EMBL" id="AQPX01000003">
    <property type="protein sequence ID" value="EON74434.1"/>
    <property type="molecule type" value="Genomic_DNA"/>
</dbReference>
<protein>
    <recommendedName>
        <fullName evidence="1">DUF7660 domain-containing protein</fullName>
    </recommendedName>
</protein>
<dbReference type="Proteomes" id="UP000013911">
    <property type="component" value="Unassembled WGS sequence"/>
</dbReference>
<evidence type="ECO:0000313" key="3">
    <source>
        <dbReference type="Proteomes" id="UP000013911"/>
    </source>
</evidence>
<dbReference type="OrthoDB" id="1373771at2"/>
<evidence type="ECO:0000313" key="2">
    <source>
        <dbReference type="EMBL" id="EON74434.1"/>
    </source>
</evidence>
<dbReference type="AlphaFoldDB" id="R7ZK79"/>
<accession>R7ZK79</accession>